<feature type="domain" description="Release factor glutamine methyltransferase N-terminal" evidence="7">
    <location>
        <begin position="28"/>
        <end position="76"/>
    </location>
</feature>
<protein>
    <recommendedName>
        <fullName evidence="5">Release factor glutamine methyltransferase</fullName>
        <shortName evidence="5">RF MTase</shortName>
        <ecNumber evidence="5">2.1.1.297</ecNumber>
    </recommendedName>
    <alternativeName>
        <fullName evidence="5">N5-glutamine methyltransferase PrmC</fullName>
    </alternativeName>
    <alternativeName>
        <fullName evidence="5">Protein-(glutamine-N5) MTase PrmC</fullName>
    </alternativeName>
    <alternativeName>
        <fullName evidence="5">Protein-glutamine N-methyltransferase PrmC</fullName>
    </alternativeName>
</protein>
<dbReference type="InterPro" id="IPR019874">
    <property type="entry name" value="RF_methyltr_PrmC"/>
</dbReference>
<dbReference type="InterPro" id="IPR007848">
    <property type="entry name" value="Small_mtfrase_dom"/>
</dbReference>
<comment type="caution">
    <text evidence="8">The sequence shown here is derived from an EMBL/GenBank/DDBJ whole genome shotgun (WGS) entry which is preliminary data.</text>
</comment>
<evidence type="ECO:0000256" key="4">
    <source>
        <dbReference type="ARBA" id="ARBA00048391"/>
    </source>
</evidence>
<dbReference type="NCBIfam" id="TIGR00536">
    <property type="entry name" value="hemK_fam"/>
    <property type="match status" value="1"/>
</dbReference>
<evidence type="ECO:0000313" key="8">
    <source>
        <dbReference type="EMBL" id="GHA34809.1"/>
    </source>
</evidence>
<feature type="binding site" evidence="5">
    <location>
        <position position="189"/>
    </location>
    <ligand>
        <name>S-adenosyl-L-methionine</name>
        <dbReference type="ChEBI" id="CHEBI:59789"/>
    </ligand>
</feature>
<dbReference type="RefSeq" id="WP_189604146.1">
    <property type="nucleotide sequence ID" value="NZ_BMXB01000004.1"/>
</dbReference>
<dbReference type="HAMAP" id="MF_02126">
    <property type="entry name" value="RF_methyltr_PrmC"/>
    <property type="match status" value="1"/>
</dbReference>
<comment type="similarity">
    <text evidence="5">Belongs to the protein N5-glutamine methyltransferase family. PrmC subfamily.</text>
</comment>
<evidence type="ECO:0000256" key="1">
    <source>
        <dbReference type="ARBA" id="ARBA00022603"/>
    </source>
</evidence>
<organism evidence="8 9">
    <name type="scientific">Salinimicrobium marinum</name>
    <dbReference type="NCBI Taxonomy" id="680283"/>
    <lineage>
        <taxon>Bacteria</taxon>
        <taxon>Pseudomonadati</taxon>
        <taxon>Bacteroidota</taxon>
        <taxon>Flavobacteriia</taxon>
        <taxon>Flavobacteriales</taxon>
        <taxon>Flavobacteriaceae</taxon>
        <taxon>Salinimicrobium</taxon>
    </lineage>
</organism>
<gene>
    <name evidence="5 8" type="primary">prmC</name>
    <name evidence="8" type="ORF">GCM10007103_15410</name>
</gene>
<dbReference type="Gene3D" id="1.10.8.10">
    <property type="entry name" value="DNA helicase RuvA subunit, C-terminal domain"/>
    <property type="match status" value="1"/>
</dbReference>
<feature type="binding site" evidence="5">
    <location>
        <begin position="123"/>
        <end position="127"/>
    </location>
    <ligand>
        <name>S-adenosyl-L-methionine</name>
        <dbReference type="ChEBI" id="CHEBI:59789"/>
    </ligand>
</feature>
<keyword evidence="2 5" id="KW-0808">Transferase</keyword>
<dbReference type="EC" id="2.1.1.297" evidence="5"/>
<keyword evidence="1 5" id="KW-0489">Methyltransferase</keyword>
<accession>A0A918SBS9</accession>
<dbReference type="GO" id="GO:0032259">
    <property type="term" value="P:methylation"/>
    <property type="evidence" value="ECO:0007669"/>
    <property type="project" value="UniProtKB-KW"/>
</dbReference>
<evidence type="ECO:0000259" key="7">
    <source>
        <dbReference type="Pfam" id="PF17827"/>
    </source>
</evidence>
<evidence type="ECO:0000256" key="2">
    <source>
        <dbReference type="ARBA" id="ARBA00022679"/>
    </source>
</evidence>
<comment type="catalytic activity">
    <reaction evidence="4 5">
        <text>L-glutaminyl-[peptide chain release factor] + S-adenosyl-L-methionine = N(5)-methyl-L-glutaminyl-[peptide chain release factor] + S-adenosyl-L-homocysteine + H(+)</text>
        <dbReference type="Rhea" id="RHEA:42896"/>
        <dbReference type="Rhea" id="RHEA-COMP:10271"/>
        <dbReference type="Rhea" id="RHEA-COMP:10272"/>
        <dbReference type="ChEBI" id="CHEBI:15378"/>
        <dbReference type="ChEBI" id="CHEBI:30011"/>
        <dbReference type="ChEBI" id="CHEBI:57856"/>
        <dbReference type="ChEBI" id="CHEBI:59789"/>
        <dbReference type="ChEBI" id="CHEBI:61891"/>
        <dbReference type="EC" id="2.1.1.297"/>
    </reaction>
</comment>
<dbReference type="Gene3D" id="3.40.50.150">
    <property type="entry name" value="Vaccinia Virus protein VP39"/>
    <property type="match status" value="1"/>
</dbReference>
<keyword evidence="3 5" id="KW-0949">S-adenosyl-L-methionine</keyword>
<evidence type="ECO:0000256" key="5">
    <source>
        <dbReference type="HAMAP-Rule" id="MF_02126"/>
    </source>
</evidence>
<dbReference type="InterPro" id="IPR029063">
    <property type="entry name" value="SAM-dependent_MTases_sf"/>
</dbReference>
<dbReference type="InterPro" id="IPR004556">
    <property type="entry name" value="HemK-like"/>
</dbReference>
<dbReference type="GO" id="GO:0003676">
    <property type="term" value="F:nucleic acid binding"/>
    <property type="evidence" value="ECO:0007669"/>
    <property type="project" value="InterPro"/>
</dbReference>
<dbReference type="InterPro" id="IPR040758">
    <property type="entry name" value="PrmC_N"/>
</dbReference>
<feature type="binding site" evidence="5">
    <location>
        <begin position="189"/>
        <end position="192"/>
    </location>
    <ligand>
        <name>substrate</name>
    </ligand>
</feature>
<dbReference type="InterPro" id="IPR002052">
    <property type="entry name" value="DNA_methylase_N6_adenine_CS"/>
</dbReference>
<dbReference type="InterPro" id="IPR050320">
    <property type="entry name" value="N5-glutamine_MTase"/>
</dbReference>
<sequence length="284" mass="32411">MKLLRFKEKFTDILKQGYPLQEVNSFFNLLTEEILGMSRLHVALDPEKEISESEQQKLEDALQRLQEHEPIQYILGETEFFGLTFKVDKNVLIPRPETEELVEWILSDVKNLQQKEIRILDIGTGSGCIAISLGKNLPSAKVTAIDISEGALEMAKRNADFNNVNVEFIQQDILEAEALDSNYDIIVSNPPYVRELEKKEMQANVLNNEPAGALYVKDEDPLAFYRKITELATKNIKKGGSLYFEINQYLGEETKALLTNNYFTASLKKDIFGNDRMLKGEIKK</sequence>
<evidence type="ECO:0000259" key="6">
    <source>
        <dbReference type="Pfam" id="PF05175"/>
    </source>
</evidence>
<dbReference type="CDD" id="cd02440">
    <property type="entry name" value="AdoMet_MTases"/>
    <property type="match status" value="1"/>
</dbReference>
<dbReference type="Pfam" id="PF17827">
    <property type="entry name" value="PrmC_N"/>
    <property type="match status" value="1"/>
</dbReference>
<dbReference type="EMBL" id="BMXB01000004">
    <property type="protein sequence ID" value="GHA34809.1"/>
    <property type="molecule type" value="Genomic_DNA"/>
</dbReference>
<dbReference type="NCBIfam" id="TIGR03534">
    <property type="entry name" value="RF_mod_PrmC"/>
    <property type="match status" value="1"/>
</dbReference>
<proteinExistence type="inferred from homology"/>
<name>A0A918SBS9_9FLAO</name>
<feature type="binding site" evidence="5">
    <location>
        <position position="146"/>
    </location>
    <ligand>
        <name>S-adenosyl-L-methionine</name>
        <dbReference type="ChEBI" id="CHEBI:59789"/>
    </ligand>
</feature>
<comment type="function">
    <text evidence="5">Methylates the class 1 translation termination release factors RF1/PrfA and RF2/PrfB on the glutamine residue of the universally conserved GGQ motif.</text>
</comment>
<dbReference type="PANTHER" id="PTHR18895">
    <property type="entry name" value="HEMK METHYLTRANSFERASE"/>
    <property type="match status" value="1"/>
</dbReference>
<dbReference type="PANTHER" id="PTHR18895:SF74">
    <property type="entry name" value="MTRF1L RELEASE FACTOR GLUTAMINE METHYLTRANSFERASE"/>
    <property type="match status" value="1"/>
</dbReference>
<feature type="domain" description="Methyltransferase small" evidence="6">
    <location>
        <begin position="110"/>
        <end position="202"/>
    </location>
</feature>
<keyword evidence="9" id="KW-1185">Reference proteome</keyword>
<dbReference type="Pfam" id="PF05175">
    <property type="entry name" value="MTS"/>
    <property type="match status" value="1"/>
</dbReference>
<dbReference type="PROSITE" id="PS00092">
    <property type="entry name" value="N6_MTASE"/>
    <property type="match status" value="1"/>
</dbReference>
<reference evidence="8" key="2">
    <citation type="submission" date="2020-09" db="EMBL/GenBank/DDBJ databases">
        <authorList>
            <person name="Sun Q."/>
            <person name="Kim S."/>
        </authorList>
    </citation>
    <scope>NUCLEOTIDE SEQUENCE</scope>
    <source>
        <strain evidence="8">KCTC 12719</strain>
    </source>
</reference>
<reference evidence="8" key="1">
    <citation type="journal article" date="2014" name="Int. J. Syst. Evol. Microbiol.">
        <title>Complete genome sequence of Corynebacterium casei LMG S-19264T (=DSM 44701T), isolated from a smear-ripened cheese.</title>
        <authorList>
            <consortium name="US DOE Joint Genome Institute (JGI-PGF)"/>
            <person name="Walter F."/>
            <person name="Albersmeier A."/>
            <person name="Kalinowski J."/>
            <person name="Ruckert C."/>
        </authorList>
    </citation>
    <scope>NUCLEOTIDE SEQUENCE</scope>
    <source>
        <strain evidence="8">KCTC 12719</strain>
    </source>
</reference>
<dbReference type="GO" id="GO:0102559">
    <property type="term" value="F:peptide chain release factor N(5)-glutamine methyltransferase activity"/>
    <property type="evidence" value="ECO:0007669"/>
    <property type="project" value="UniProtKB-EC"/>
</dbReference>
<evidence type="ECO:0000256" key="3">
    <source>
        <dbReference type="ARBA" id="ARBA00022691"/>
    </source>
</evidence>
<dbReference type="AlphaFoldDB" id="A0A918SBS9"/>
<evidence type="ECO:0000313" key="9">
    <source>
        <dbReference type="Proteomes" id="UP000610456"/>
    </source>
</evidence>
<comment type="caution">
    <text evidence="5">Lacks conserved residue(s) required for the propagation of feature annotation.</text>
</comment>
<dbReference type="SUPFAM" id="SSF53335">
    <property type="entry name" value="S-adenosyl-L-methionine-dependent methyltransferases"/>
    <property type="match status" value="1"/>
</dbReference>
<dbReference type="Proteomes" id="UP000610456">
    <property type="component" value="Unassembled WGS sequence"/>
</dbReference>